<proteinExistence type="predicted"/>
<feature type="transmembrane region" description="Helical" evidence="6">
    <location>
        <begin position="454"/>
        <end position="477"/>
    </location>
</feature>
<sequence length="577" mass="64733">MVSSYLLEKQLNISLIFYLFFFLLLVHILTLHFAVFGLYKGVLSIGFGISSCILLPRKRNIKMGLFSSKDKETGSSPQPSLSEDQEVGFKSESNNSYVPNIPAGQGQIDFDELHVVCPPHTTEAKLMRKIDLRVIPFLCILYLLAFLDRVNIANAKSFKLATDLDLTGTEYNTALTIFFVPYVFFEIPSNILMKRLNPNIWLSSLMFLFGVVSICQGLVQNFGGLLATRFFLGLFEAGMFPGCFYLIGMWYKRSEAQRRYSFFFSSTTLAGAFGGLLASAIGKMDGVRGHSGWRWIFILEGLLTCVVALAFFFLIPSFPEDAKWLTPDERAYVKARLQVDQGRSAAERKITVKDALRVFKDYKVILGGFMYFGMIIPAYGYAFFAPGIISTFGYTPIQTQLHSVPPWACAFAFAMFIAFFSDFTRHRFAFTVAPICVAITGFSILLTIHDNSKLQYVALFLVAMGAYSAMPVIVCWFNMNLGGHHRRSVGTAWQVGFGNVGGIIATYAFLAKDAPEYKMGYGICLGFLCLSAASCLAYFLAVLLENRQRDRRPRDLGLSEYEKTELGDLSPDYRYQL</sequence>
<evidence type="ECO:0000256" key="1">
    <source>
        <dbReference type="ARBA" id="ARBA00004141"/>
    </source>
</evidence>
<feature type="transmembrane region" description="Helical" evidence="6">
    <location>
        <begin position="200"/>
        <end position="219"/>
    </location>
</feature>
<feature type="transmembrane region" description="Helical" evidence="6">
    <location>
        <begin position="260"/>
        <end position="281"/>
    </location>
</feature>
<evidence type="ECO:0000256" key="3">
    <source>
        <dbReference type="ARBA" id="ARBA00022692"/>
    </source>
</evidence>
<reference evidence="8" key="1">
    <citation type="submission" date="2022-11" db="EMBL/GenBank/DDBJ databases">
        <title>Genome Resource of Sclerotinia nivalis Strain SnTB1, a Plant Pathogen Isolated from American Ginseng.</title>
        <authorList>
            <person name="Fan S."/>
        </authorList>
    </citation>
    <scope>NUCLEOTIDE SEQUENCE</scope>
    <source>
        <strain evidence="8">SnTB1</strain>
    </source>
</reference>
<dbReference type="PROSITE" id="PS50850">
    <property type="entry name" value="MFS"/>
    <property type="match status" value="1"/>
</dbReference>
<dbReference type="FunFam" id="1.20.1250.20:FF:000034">
    <property type="entry name" value="MFS general substrate transporter"/>
    <property type="match status" value="1"/>
</dbReference>
<evidence type="ECO:0000256" key="4">
    <source>
        <dbReference type="ARBA" id="ARBA00022989"/>
    </source>
</evidence>
<keyword evidence="4 6" id="KW-1133">Transmembrane helix</keyword>
<evidence type="ECO:0000256" key="6">
    <source>
        <dbReference type="SAM" id="Phobius"/>
    </source>
</evidence>
<feature type="transmembrane region" description="Helical" evidence="6">
    <location>
        <begin position="225"/>
        <end position="248"/>
    </location>
</feature>
<dbReference type="Proteomes" id="UP001152300">
    <property type="component" value="Unassembled WGS sequence"/>
</dbReference>
<evidence type="ECO:0000256" key="2">
    <source>
        <dbReference type="ARBA" id="ARBA00022448"/>
    </source>
</evidence>
<feature type="transmembrane region" description="Helical" evidence="6">
    <location>
        <begin position="520"/>
        <end position="544"/>
    </location>
</feature>
<comment type="subcellular location">
    <subcellularLocation>
        <location evidence="1">Membrane</location>
        <topology evidence="1">Multi-pass membrane protein</topology>
    </subcellularLocation>
</comment>
<feature type="transmembrane region" description="Helical" evidence="6">
    <location>
        <begin position="36"/>
        <end position="55"/>
    </location>
</feature>
<accession>A0A9X0AJP2</accession>
<protein>
    <recommendedName>
        <fullName evidence="7">Major facilitator superfamily (MFS) profile domain-containing protein</fullName>
    </recommendedName>
</protein>
<evidence type="ECO:0000259" key="7">
    <source>
        <dbReference type="PROSITE" id="PS50850"/>
    </source>
</evidence>
<feature type="transmembrane region" description="Helical" evidence="6">
    <location>
        <begin position="134"/>
        <end position="153"/>
    </location>
</feature>
<dbReference type="AlphaFoldDB" id="A0A9X0AJP2"/>
<dbReference type="GO" id="GO:0022857">
    <property type="term" value="F:transmembrane transporter activity"/>
    <property type="evidence" value="ECO:0007669"/>
    <property type="project" value="InterPro"/>
</dbReference>
<feature type="transmembrane region" description="Helical" evidence="6">
    <location>
        <begin position="489"/>
        <end position="508"/>
    </location>
</feature>
<dbReference type="InterPro" id="IPR020846">
    <property type="entry name" value="MFS_dom"/>
</dbReference>
<feature type="transmembrane region" description="Helical" evidence="6">
    <location>
        <begin position="364"/>
        <end position="384"/>
    </location>
</feature>
<feature type="transmembrane region" description="Helical" evidence="6">
    <location>
        <begin position="293"/>
        <end position="315"/>
    </location>
</feature>
<evidence type="ECO:0000313" key="8">
    <source>
        <dbReference type="EMBL" id="KAJ8064046.1"/>
    </source>
</evidence>
<feature type="domain" description="Major facilitator superfamily (MFS) profile" evidence="7">
    <location>
        <begin position="134"/>
        <end position="549"/>
    </location>
</feature>
<name>A0A9X0AJP2_9HELO</name>
<dbReference type="EMBL" id="JAPEIS010000008">
    <property type="protein sequence ID" value="KAJ8064046.1"/>
    <property type="molecule type" value="Genomic_DNA"/>
</dbReference>
<keyword evidence="9" id="KW-1185">Reference proteome</keyword>
<keyword evidence="2" id="KW-0813">Transport</keyword>
<evidence type="ECO:0000256" key="5">
    <source>
        <dbReference type="ARBA" id="ARBA00023136"/>
    </source>
</evidence>
<dbReference type="Pfam" id="PF07690">
    <property type="entry name" value="MFS_1"/>
    <property type="match status" value="1"/>
</dbReference>
<feature type="transmembrane region" description="Helical" evidence="6">
    <location>
        <begin position="428"/>
        <end position="448"/>
    </location>
</feature>
<organism evidence="8 9">
    <name type="scientific">Sclerotinia nivalis</name>
    <dbReference type="NCBI Taxonomy" id="352851"/>
    <lineage>
        <taxon>Eukaryota</taxon>
        <taxon>Fungi</taxon>
        <taxon>Dikarya</taxon>
        <taxon>Ascomycota</taxon>
        <taxon>Pezizomycotina</taxon>
        <taxon>Leotiomycetes</taxon>
        <taxon>Helotiales</taxon>
        <taxon>Sclerotiniaceae</taxon>
        <taxon>Sclerotinia</taxon>
    </lineage>
</organism>
<feature type="transmembrane region" description="Helical" evidence="6">
    <location>
        <begin position="173"/>
        <end position="193"/>
    </location>
</feature>
<dbReference type="InterPro" id="IPR011701">
    <property type="entry name" value="MFS"/>
</dbReference>
<gene>
    <name evidence="8" type="ORF">OCU04_007886</name>
</gene>
<feature type="transmembrane region" description="Helical" evidence="6">
    <location>
        <begin position="404"/>
        <end position="421"/>
    </location>
</feature>
<dbReference type="OrthoDB" id="2985014at2759"/>
<feature type="transmembrane region" description="Helical" evidence="6">
    <location>
        <begin position="12"/>
        <end position="30"/>
    </location>
</feature>
<keyword evidence="5 6" id="KW-0472">Membrane</keyword>
<dbReference type="FunFam" id="1.20.1250.20:FF:000068">
    <property type="entry name" value="MFS general substrate transporter"/>
    <property type="match status" value="1"/>
</dbReference>
<comment type="caution">
    <text evidence="8">The sequence shown here is derived from an EMBL/GenBank/DDBJ whole genome shotgun (WGS) entry which is preliminary data.</text>
</comment>
<dbReference type="GO" id="GO:0005886">
    <property type="term" value="C:plasma membrane"/>
    <property type="evidence" value="ECO:0007669"/>
    <property type="project" value="TreeGrafter"/>
</dbReference>
<dbReference type="PANTHER" id="PTHR43791">
    <property type="entry name" value="PERMEASE-RELATED"/>
    <property type="match status" value="1"/>
</dbReference>
<dbReference type="PANTHER" id="PTHR43791:SF46">
    <property type="entry name" value="MAJOR FACILITATOR SUPERFAMILY (MFS) PROFILE DOMAIN-CONTAINING PROTEIN-RELATED"/>
    <property type="match status" value="1"/>
</dbReference>
<dbReference type="SUPFAM" id="SSF103473">
    <property type="entry name" value="MFS general substrate transporter"/>
    <property type="match status" value="1"/>
</dbReference>
<keyword evidence="3 6" id="KW-0812">Transmembrane</keyword>
<dbReference type="InterPro" id="IPR036259">
    <property type="entry name" value="MFS_trans_sf"/>
</dbReference>
<dbReference type="Gene3D" id="1.20.1250.20">
    <property type="entry name" value="MFS general substrate transporter like domains"/>
    <property type="match status" value="2"/>
</dbReference>
<evidence type="ECO:0000313" key="9">
    <source>
        <dbReference type="Proteomes" id="UP001152300"/>
    </source>
</evidence>